<proteinExistence type="predicted"/>
<dbReference type="PROSITE" id="PS51186">
    <property type="entry name" value="GNAT"/>
    <property type="match status" value="1"/>
</dbReference>
<name>A0A9X4MFY7_9BACT</name>
<dbReference type="InterPro" id="IPR000182">
    <property type="entry name" value="GNAT_dom"/>
</dbReference>
<dbReference type="GO" id="GO:0016747">
    <property type="term" value="F:acyltransferase activity, transferring groups other than amino-acyl groups"/>
    <property type="evidence" value="ECO:0007669"/>
    <property type="project" value="InterPro"/>
</dbReference>
<sequence>MITIQPIAAKDRSQLLALVRKQKNFNAQEVEVAIEVIDDTLNPEKNDYQILIAKTGEDKVVGFICYGEIPMTDRRFDLYWVAVDPHLGRQGIGLLLLTQMETELTGQGSAKVYVDTSSTPGYDSARGFYEKNGYRVACVFPDFYRDGDDKVVYLKEL</sequence>
<evidence type="ECO:0000313" key="2">
    <source>
        <dbReference type="EMBL" id="MDG4475530.1"/>
    </source>
</evidence>
<evidence type="ECO:0000259" key="1">
    <source>
        <dbReference type="PROSITE" id="PS51186"/>
    </source>
</evidence>
<gene>
    <name evidence="2" type="ORF">OLX77_05070</name>
</gene>
<dbReference type="AlphaFoldDB" id="A0A9X4MFY7"/>
<reference evidence="2" key="2">
    <citation type="submission" date="2022-10" db="EMBL/GenBank/DDBJ databases">
        <authorList>
            <person name="Aronson H.S."/>
        </authorList>
    </citation>
    <scope>NUCLEOTIDE SEQUENCE</scope>
    <source>
        <strain evidence="2">RS19-109</strain>
    </source>
</reference>
<dbReference type="SUPFAM" id="SSF55729">
    <property type="entry name" value="Acyl-CoA N-acyltransferases (Nat)"/>
    <property type="match status" value="1"/>
</dbReference>
<dbReference type="Gene3D" id="3.40.630.30">
    <property type="match status" value="1"/>
</dbReference>
<protein>
    <submittedName>
        <fullName evidence="2">GNAT family N-acetyltransferase</fullName>
    </submittedName>
</protein>
<dbReference type="EMBL" id="JAPHEH010000001">
    <property type="protein sequence ID" value="MDG4475530.1"/>
    <property type="molecule type" value="Genomic_DNA"/>
</dbReference>
<accession>A0A9X4MFY7</accession>
<evidence type="ECO:0000313" key="3">
    <source>
        <dbReference type="Proteomes" id="UP001154240"/>
    </source>
</evidence>
<dbReference type="InterPro" id="IPR016181">
    <property type="entry name" value="Acyl_CoA_acyltransferase"/>
</dbReference>
<reference evidence="2" key="1">
    <citation type="journal article" date="2022" name="bioRxiv">
        <title>Thiovibrio frasassiensisgen. nov., sp. nov., an autotrophic, elemental sulfur disproportionating bacterium isolated from sulfidic karst sediment, and proposal of Thiovibrionaceae fam. nov.</title>
        <authorList>
            <person name="Aronson H."/>
            <person name="Thomas C."/>
            <person name="Bhattacharyya M."/>
            <person name="Eckstein S."/>
            <person name="Jensen S."/>
            <person name="Barco R."/>
            <person name="Macalady J."/>
            <person name="Amend J."/>
        </authorList>
    </citation>
    <scope>NUCLEOTIDE SEQUENCE</scope>
    <source>
        <strain evidence="2">RS19-109</strain>
    </source>
</reference>
<dbReference type="Proteomes" id="UP001154240">
    <property type="component" value="Unassembled WGS sequence"/>
</dbReference>
<dbReference type="RefSeq" id="WP_307632503.1">
    <property type="nucleotide sequence ID" value="NZ_JAPHEH010000001.1"/>
</dbReference>
<dbReference type="CDD" id="cd04301">
    <property type="entry name" value="NAT_SF"/>
    <property type="match status" value="1"/>
</dbReference>
<keyword evidence="3" id="KW-1185">Reference proteome</keyword>
<dbReference type="Pfam" id="PF13508">
    <property type="entry name" value="Acetyltransf_7"/>
    <property type="match status" value="1"/>
</dbReference>
<organism evidence="2 3">
    <name type="scientific">Thiovibrio frasassiensis</name>
    <dbReference type="NCBI Taxonomy" id="2984131"/>
    <lineage>
        <taxon>Bacteria</taxon>
        <taxon>Pseudomonadati</taxon>
        <taxon>Thermodesulfobacteriota</taxon>
        <taxon>Desulfobulbia</taxon>
        <taxon>Desulfobulbales</taxon>
        <taxon>Thiovibrionaceae</taxon>
        <taxon>Thiovibrio</taxon>
    </lineage>
</organism>
<feature type="domain" description="N-acetyltransferase" evidence="1">
    <location>
        <begin position="2"/>
        <end position="157"/>
    </location>
</feature>
<comment type="caution">
    <text evidence="2">The sequence shown here is derived from an EMBL/GenBank/DDBJ whole genome shotgun (WGS) entry which is preliminary data.</text>
</comment>